<evidence type="ECO:0000313" key="3">
    <source>
        <dbReference type="Proteomes" id="UP001596378"/>
    </source>
</evidence>
<keyword evidence="3" id="KW-1185">Reference proteome</keyword>
<comment type="caution">
    <text evidence="2">The sequence shown here is derived from an EMBL/GenBank/DDBJ whole genome shotgun (WGS) entry which is preliminary data.</text>
</comment>
<accession>A0ABW2FGU0</accession>
<feature type="domain" description="Ribosomal RNA large subunit methyltransferase K/L-like methyltransferase" evidence="1">
    <location>
        <begin position="169"/>
        <end position="330"/>
    </location>
</feature>
<dbReference type="Gene3D" id="3.30.2130.30">
    <property type="match status" value="1"/>
</dbReference>
<sequence length="340" mass="38286">MALYFATVLPGLEFVLEDEIRVKIADAQMQRTERGKVFFHSARPAEALMALRTADNLYRPIHRFRVGPHKMHLAGIEHEISQADLPWELIENFGMAGYKINASRTGDHTYSRFDAAEAAAKGMARRYPRLRYDASGSHEVEFRLDIRDDDAVFALRLTDASFRYRAEQRRFAHAALRPSVAHALVWLSNPEETDVFIDPCCGSGTLLSERRAYPHCRIYGGDLSAAAVEASLDNVGLHDRVRILQWDARDLPIDSGHVDKAAANLPFGRQISTGENLPRLYGDIFKEIKRVLKRQGTFICLTDADDALQSAAEKLQFSCSTMAVLSLKGLHPSLYRLKKQ</sequence>
<reference evidence="3" key="1">
    <citation type="journal article" date="2019" name="Int. J. Syst. Evol. Microbiol.">
        <title>The Global Catalogue of Microorganisms (GCM) 10K type strain sequencing project: providing services to taxonomists for standard genome sequencing and annotation.</title>
        <authorList>
            <consortium name="The Broad Institute Genomics Platform"/>
            <consortium name="The Broad Institute Genome Sequencing Center for Infectious Disease"/>
            <person name="Wu L."/>
            <person name="Ma J."/>
        </authorList>
    </citation>
    <scope>NUCLEOTIDE SEQUENCE [LARGE SCALE GENOMIC DNA]</scope>
    <source>
        <strain evidence="3">KCTC 12907</strain>
    </source>
</reference>
<dbReference type="GO" id="GO:0032259">
    <property type="term" value="P:methylation"/>
    <property type="evidence" value="ECO:0007669"/>
    <property type="project" value="UniProtKB-KW"/>
</dbReference>
<dbReference type="CDD" id="cd11715">
    <property type="entry name" value="THUMP_AdoMetMT"/>
    <property type="match status" value="1"/>
</dbReference>
<dbReference type="GO" id="GO:0008168">
    <property type="term" value="F:methyltransferase activity"/>
    <property type="evidence" value="ECO:0007669"/>
    <property type="project" value="UniProtKB-KW"/>
</dbReference>
<keyword evidence="2" id="KW-0489">Methyltransferase</keyword>
<evidence type="ECO:0000259" key="1">
    <source>
        <dbReference type="Pfam" id="PF01170"/>
    </source>
</evidence>
<protein>
    <submittedName>
        <fullName evidence="2">Methyltransferase domain-containing protein</fullName>
    </submittedName>
</protein>
<dbReference type="Gene3D" id="3.40.50.150">
    <property type="entry name" value="Vaccinia Virus protein VP39"/>
    <property type="match status" value="1"/>
</dbReference>
<dbReference type="Pfam" id="PF01170">
    <property type="entry name" value="UPF0020"/>
    <property type="match status" value="1"/>
</dbReference>
<evidence type="ECO:0000313" key="2">
    <source>
        <dbReference type="EMBL" id="MFC7151159.1"/>
    </source>
</evidence>
<dbReference type="SUPFAM" id="SSF53335">
    <property type="entry name" value="S-adenosyl-L-methionine-dependent methyltransferases"/>
    <property type="match status" value="1"/>
</dbReference>
<gene>
    <name evidence="2" type="ORF">ACFQMJ_21690</name>
</gene>
<dbReference type="RefSeq" id="WP_378049548.1">
    <property type="nucleotide sequence ID" value="NZ_JBHMDN010000021.1"/>
</dbReference>
<organism evidence="2 3">
    <name type="scientific">Cohnella cellulosilytica</name>
    <dbReference type="NCBI Taxonomy" id="986710"/>
    <lineage>
        <taxon>Bacteria</taxon>
        <taxon>Bacillati</taxon>
        <taxon>Bacillota</taxon>
        <taxon>Bacilli</taxon>
        <taxon>Bacillales</taxon>
        <taxon>Paenibacillaceae</taxon>
        <taxon>Cohnella</taxon>
    </lineage>
</organism>
<proteinExistence type="predicted"/>
<dbReference type="PANTHER" id="PTHR14911">
    <property type="entry name" value="THUMP DOMAIN-CONTAINING"/>
    <property type="match status" value="1"/>
</dbReference>
<dbReference type="Proteomes" id="UP001596378">
    <property type="component" value="Unassembled WGS sequence"/>
</dbReference>
<dbReference type="InterPro" id="IPR000241">
    <property type="entry name" value="RlmKL-like_Mtase"/>
</dbReference>
<keyword evidence="2" id="KW-0808">Transferase</keyword>
<dbReference type="CDD" id="cd02440">
    <property type="entry name" value="AdoMet_MTases"/>
    <property type="match status" value="1"/>
</dbReference>
<dbReference type="EMBL" id="JBHTAI010000014">
    <property type="protein sequence ID" value="MFC7151159.1"/>
    <property type="molecule type" value="Genomic_DNA"/>
</dbReference>
<name>A0ABW2FGU0_9BACL</name>
<dbReference type="InterPro" id="IPR029063">
    <property type="entry name" value="SAM-dependent_MTases_sf"/>
</dbReference>
<dbReference type="PANTHER" id="PTHR14911:SF13">
    <property type="entry name" value="TRNA (GUANINE(6)-N2)-METHYLTRANSFERASE THUMP3"/>
    <property type="match status" value="1"/>
</dbReference>